<gene>
    <name evidence="2" type="ORF">TGEB3V08_LOCUS3776</name>
</gene>
<dbReference type="EMBL" id="OE840230">
    <property type="protein sequence ID" value="CAD7589884.1"/>
    <property type="molecule type" value="Genomic_DNA"/>
</dbReference>
<dbReference type="InterPro" id="IPR029158">
    <property type="entry name" value="STING"/>
</dbReference>
<proteinExistence type="predicted"/>
<dbReference type="GO" id="GO:0016239">
    <property type="term" value="P:positive regulation of macroautophagy"/>
    <property type="evidence" value="ECO:0007669"/>
    <property type="project" value="TreeGrafter"/>
</dbReference>
<organism evidence="2">
    <name type="scientific">Timema genevievae</name>
    <name type="common">Walking stick</name>
    <dbReference type="NCBI Taxonomy" id="629358"/>
    <lineage>
        <taxon>Eukaryota</taxon>
        <taxon>Metazoa</taxon>
        <taxon>Ecdysozoa</taxon>
        <taxon>Arthropoda</taxon>
        <taxon>Hexapoda</taxon>
        <taxon>Insecta</taxon>
        <taxon>Pterygota</taxon>
        <taxon>Neoptera</taxon>
        <taxon>Polyneoptera</taxon>
        <taxon>Phasmatodea</taxon>
        <taxon>Timematodea</taxon>
        <taxon>Timematoidea</taxon>
        <taxon>Timematidae</taxon>
        <taxon>Timema</taxon>
    </lineage>
</organism>
<dbReference type="AlphaFoldDB" id="A0A7R9PJZ0"/>
<dbReference type="GO" id="GO:0045087">
    <property type="term" value="P:innate immune response"/>
    <property type="evidence" value="ECO:0007669"/>
    <property type="project" value="TreeGrafter"/>
</dbReference>
<protein>
    <recommendedName>
        <fullName evidence="1">STING ligand-binding domain-containing protein</fullName>
    </recommendedName>
</protein>
<dbReference type="GO" id="GO:0061709">
    <property type="term" value="P:reticulophagy"/>
    <property type="evidence" value="ECO:0007669"/>
    <property type="project" value="TreeGrafter"/>
</dbReference>
<name>A0A7R9PJZ0_TIMGE</name>
<dbReference type="Gene3D" id="3.40.50.12100">
    <property type="entry name" value="Stimulator of interferon genes protein"/>
    <property type="match status" value="1"/>
</dbReference>
<dbReference type="GO" id="GO:0005789">
    <property type="term" value="C:endoplasmic reticulum membrane"/>
    <property type="evidence" value="ECO:0007669"/>
    <property type="project" value="TreeGrafter"/>
</dbReference>
<dbReference type="InterPro" id="IPR055432">
    <property type="entry name" value="STING_LBD"/>
</dbReference>
<dbReference type="GO" id="GO:0002218">
    <property type="term" value="P:activation of innate immune response"/>
    <property type="evidence" value="ECO:0007669"/>
    <property type="project" value="InterPro"/>
</dbReference>
<dbReference type="GO" id="GO:0005776">
    <property type="term" value="C:autophagosome"/>
    <property type="evidence" value="ECO:0007669"/>
    <property type="project" value="TreeGrafter"/>
</dbReference>
<dbReference type="GO" id="GO:0035438">
    <property type="term" value="F:cyclic-di-GMP binding"/>
    <property type="evidence" value="ECO:0007669"/>
    <property type="project" value="TreeGrafter"/>
</dbReference>
<dbReference type="GO" id="GO:0061507">
    <property type="term" value="F:2',3'-cyclic GMP-AMP binding"/>
    <property type="evidence" value="ECO:0007669"/>
    <property type="project" value="TreeGrafter"/>
</dbReference>
<reference evidence="2" key="1">
    <citation type="submission" date="2020-11" db="EMBL/GenBank/DDBJ databases">
        <authorList>
            <person name="Tran Van P."/>
        </authorList>
    </citation>
    <scope>NUCLEOTIDE SEQUENCE</scope>
</reference>
<dbReference type="GO" id="GO:0032481">
    <property type="term" value="P:positive regulation of type I interferon production"/>
    <property type="evidence" value="ECO:0007669"/>
    <property type="project" value="InterPro"/>
</dbReference>
<feature type="domain" description="STING ligand-binding" evidence="1">
    <location>
        <begin position="215"/>
        <end position="298"/>
    </location>
</feature>
<dbReference type="GO" id="GO:0000045">
    <property type="term" value="P:autophagosome assembly"/>
    <property type="evidence" value="ECO:0007669"/>
    <property type="project" value="TreeGrafter"/>
</dbReference>
<accession>A0A7R9PJZ0</accession>
<dbReference type="PANTHER" id="PTHR34339:SF1">
    <property type="entry name" value="STIMULATOR OF INTERFERON GENES PROTEIN"/>
    <property type="match status" value="1"/>
</dbReference>
<sequence>MSNVWAPLHCGVCGGIASYLGLMWSTPLQYLETTSKTYNKAIIAAYSLATLKYNVTAGYFHWSSQSVGTIVVSTVVQRLRLEHRHVQRVESWVVREDCRGRLIFPPDLPKERGCKAQIFASLSMAVSLLEGFLSVSNKCMRRNSDMNFKLKAIHELQQANSMQPANNFGVFEEESPLNRTLQLVHLGGLDYGSGMAYSFFYGYLQFMLPNKGDSNKGTYFKSLDEENRNVAGVQARSYKNSIYKIRSPDNTELVYLAVEGATPVKTYYNVMRQDPQKGDSDKNGQPLDLSDILKTKLQEIKERHQPAVIESLCVNINVTETQPESVQLLESPTRHA</sequence>
<evidence type="ECO:0000313" key="2">
    <source>
        <dbReference type="EMBL" id="CAD7589884.1"/>
    </source>
</evidence>
<dbReference type="PANTHER" id="PTHR34339">
    <property type="entry name" value="STIMULATOR OF INTERFERON GENES PROTEIN"/>
    <property type="match status" value="1"/>
</dbReference>
<evidence type="ECO:0000259" key="1">
    <source>
        <dbReference type="Pfam" id="PF15009"/>
    </source>
</evidence>
<dbReference type="Pfam" id="PF15009">
    <property type="entry name" value="STING_LBD"/>
    <property type="match status" value="1"/>
</dbReference>
<dbReference type="InterPro" id="IPR038623">
    <property type="entry name" value="STING_C_sf"/>
</dbReference>